<sequence length="285" mass="31748">MAEGGIQVSVADQSAAELSLSSLTLDNLTEMFAIELDSLKYEGFDPKYLLAYLIKKGQARADKNDQGEVGGEVVAKSDVRFILQELNTLAYVASMRGSKINTKILNKTSQEGKRWLEQMKNIYGIKEGNKLKAADASLLRILAIFSHSVVVGIHLKKFAPAVTVDSLGLESEQKSNLSAAICCSVFGSMIPRPSKNFPEEDYQLLVGAWMYHQYRFDKIINKPTSQSSREKLIQFAKIQIEQDFHADPRRIQVLKKCGILTAAGGLDANIKEVLTEMKEKWDAQR</sequence>
<evidence type="ECO:0000256" key="3">
    <source>
        <dbReference type="ARBA" id="ARBA00014389"/>
    </source>
</evidence>
<keyword evidence="6" id="KW-0694">RNA-binding</keyword>
<dbReference type="GO" id="GO:0030430">
    <property type="term" value="C:host cell cytoplasm"/>
    <property type="evidence" value="ECO:0007669"/>
    <property type="project" value="UniProtKB-SubCell"/>
</dbReference>
<dbReference type="GO" id="GO:0019013">
    <property type="term" value="C:viral nucleocapsid"/>
    <property type="evidence" value="ECO:0007669"/>
    <property type="project" value="UniProtKB-KW"/>
</dbReference>
<keyword evidence="4" id="KW-0167">Capsid protein</keyword>
<evidence type="ECO:0000256" key="4">
    <source>
        <dbReference type="ARBA" id="ARBA00022561"/>
    </source>
</evidence>
<accession>A0AAT9JPS4</accession>
<keyword evidence="8" id="KW-1035">Host cytoplasm</keyword>
<comment type="subcellular location">
    <subcellularLocation>
        <location evidence="1">Host cytoplasm</location>
    </subcellularLocation>
    <subcellularLocation>
        <location evidence="2">Virion</location>
    </subcellularLocation>
</comment>
<dbReference type="Pfam" id="PF05733">
    <property type="entry name" value="Tenui_N"/>
    <property type="match status" value="1"/>
</dbReference>
<evidence type="ECO:0000256" key="5">
    <source>
        <dbReference type="ARBA" id="ARBA00022844"/>
    </source>
</evidence>
<evidence type="ECO:0000256" key="7">
    <source>
        <dbReference type="ARBA" id="ARBA00023086"/>
    </source>
</evidence>
<evidence type="ECO:0000256" key="6">
    <source>
        <dbReference type="ARBA" id="ARBA00022884"/>
    </source>
</evidence>
<dbReference type="EMBL" id="BK067023">
    <property type="protein sequence ID" value="DBA56469.1"/>
    <property type="molecule type" value="Genomic_RNA"/>
</dbReference>
<evidence type="ECO:0000256" key="9">
    <source>
        <dbReference type="ARBA" id="ARBA00033344"/>
    </source>
</evidence>
<keyword evidence="5" id="KW-0946">Virion</keyword>
<reference evidence="10" key="1">
    <citation type="journal article" date="2024" name="Microb. Genom.">
        <title>The hidden RNA viruses in Blattodea (cockroach and termite).</title>
        <authorList>
            <person name="Fan J."/>
            <person name="Jiang S."/>
            <person name="Li W."/>
            <person name="Li J."/>
            <person name="Pang R."/>
            <person name="Wu H."/>
        </authorList>
    </citation>
    <scope>NUCLEOTIDE SEQUENCE</scope>
    <source>
        <strain evidence="10">CN2017</strain>
    </source>
</reference>
<evidence type="ECO:0000313" key="10">
    <source>
        <dbReference type="EMBL" id="DBA56469.1"/>
    </source>
</evidence>
<evidence type="ECO:0000256" key="8">
    <source>
        <dbReference type="ARBA" id="ARBA00023200"/>
    </source>
</evidence>
<proteinExistence type="predicted"/>
<dbReference type="InterPro" id="IPR009522">
    <property type="entry name" value="Capsid_Phlebovir/Tenuivir"/>
</dbReference>
<keyword evidence="7 10" id="KW-0543">Viral nucleoprotein</keyword>
<evidence type="ECO:0000256" key="2">
    <source>
        <dbReference type="ARBA" id="ARBA00004328"/>
    </source>
</evidence>
<protein>
    <recommendedName>
        <fullName evidence="3">Nucleoprotein</fullName>
    </recommendedName>
    <alternativeName>
        <fullName evidence="9">Nucleocapsid protein</fullName>
    </alternativeName>
</protein>
<evidence type="ECO:0000256" key="1">
    <source>
        <dbReference type="ARBA" id="ARBA00004192"/>
    </source>
</evidence>
<dbReference type="GO" id="GO:0003723">
    <property type="term" value="F:RNA binding"/>
    <property type="evidence" value="ECO:0007669"/>
    <property type="project" value="UniProtKB-KW"/>
</dbReference>
<organism evidence="10">
    <name type="scientific">Blattella germanica phenuivirus 1</name>
    <dbReference type="NCBI Taxonomy" id="3133449"/>
    <lineage>
        <taxon>Viruses</taxon>
        <taxon>Riboviria</taxon>
        <taxon>Orthornavirae</taxon>
        <taxon>Negarnaviricota</taxon>
        <taxon>Polyploviricotina</taxon>
        <taxon>Bunyaviricetes</taxon>
        <taxon>Hareavirales</taxon>
        <taxon>Phenuiviridae</taxon>
    </lineage>
</organism>
<name>A0AAT9JPS4_9VIRU</name>